<evidence type="ECO:0000259" key="7">
    <source>
        <dbReference type="PROSITE" id="PS50950"/>
    </source>
</evidence>
<feature type="domain" description="THAP-type" evidence="7">
    <location>
        <begin position="1"/>
        <end position="84"/>
    </location>
</feature>
<dbReference type="Proteomes" id="UP000653454">
    <property type="component" value="Unassembled WGS sequence"/>
</dbReference>
<name>A0A8S4DPY9_PLUXY</name>
<evidence type="ECO:0000256" key="6">
    <source>
        <dbReference type="SAM" id="MobiDB-lite"/>
    </source>
</evidence>
<reference evidence="8" key="1">
    <citation type="submission" date="2020-11" db="EMBL/GenBank/DDBJ databases">
        <authorList>
            <person name="Whiteford S."/>
        </authorList>
    </citation>
    <scope>NUCLEOTIDE SEQUENCE</scope>
</reference>
<keyword evidence="2 5" id="KW-0863">Zinc-finger</keyword>
<dbReference type="SUPFAM" id="SSF57716">
    <property type="entry name" value="Glucocorticoid receptor-like (DNA-binding domain)"/>
    <property type="match status" value="1"/>
</dbReference>
<evidence type="ECO:0000256" key="2">
    <source>
        <dbReference type="ARBA" id="ARBA00022771"/>
    </source>
</evidence>
<accession>A0A8S4DPY9</accession>
<dbReference type="InterPro" id="IPR006612">
    <property type="entry name" value="THAP_Znf"/>
</dbReference>
<evidence type="ECO:0000313" key="8">
    <source>
        <dbReference type="EMBL" id="CAG9102771.1"/>
    </source>
</evidence>
<gene>
    <name evidence="8" type="ORF">PLXY2_LOCUS2808</name>
</gene>
<evidence type="ECO:0000256" key="3">
    <source>
        <dbReference type="ARBA" id="ARBA00022833"/>
    </source>
</evidence>
<dbReference type="Pfam" id="PF05485">
    <property type="entry name" value="THAP"/>
    <property type="match status" value="1"/>
</dbReference>
<comment type="caution">
    <text evidence="8">The sequence shown here is derived from an EMBL/GenBank/DDBJ whole genome shotgun (WGS) entry which is preliminary data.</text>
</comment>
<dbReference type="PROSITE" id="PS50950">
    <property type="entry name" value="ZF_THAP"/>
    <property type="match status" value="1"/>
</dbReference>
<keyword evidence="9" id="KW-1185">Reference proteome</keyword>
<evidence type="ECO:0000256" key="1">
    <source>
        <dbReference type="ARBA" id="ARBA00022723"/>
    </source>
</evidence>
<organism evidence="8 9">
    <name type="scientific">Plutella xylostella</name>
    <name type="common">Diamondback moth</name>
    <name type="synonym">Plutella maculipennis</name>
    <dbReference type="NCBI Taxonomy" id="51655"/>
    <lineage>
        <taxon>Eukaryota</taxon>
        <taxon>Metazoa</taxon>
        <taxon>Ecdysozoa</taxon>
        <taxon>Arthropoda</taxon>
        <taxon>Hexapoda</taxon>
        <taxon>Insecta</taxon>
        <taxon>Pterygota</taxon>
        <taxon>Neoptera</taxon>
        <taxon>Endopterygota</taxon>
        <taxon>Lepidoptera</taxon>
        <taxon>Glossata</taxon>
        <taxon>Ditrysia</taxon>
        <taxon>Yponomeutoidea</taxon>
        <taxon>Plutellidae</taxon>
        <taxon>Plutella</taxon>
    </lineage>
</organism>
<dbReference type="EMBL" id="CAJHNJ030000007">
    <property type="protein sequence ID" value="CAG9102771.1"/>
    <property type="molecule type" value="Genomic_DNA"/>
</dbReference>
<keyword evidence="4 5" id="KW-0238">DNA-binding</keyword>
<evidence type="ECO:0000313" key="9">
    <source>
        <dbReference type="Proteomes" id="UP000653454"/>
    </source>
</evidence>
<proteinExistence type="predicted"/>
<evidence type="ECO:0000256" key="5">
    <source>
        <dbReference type="PROSITE-ProRule" id="PRU00309"/>
    </source>
</evidence>
<keyword evidence="3" id="KW-0862">Zinc</keyword>
<dbReference type="GO" id="GO:0003677">
    <property type="term" value="F:DNA binding"/>
    <property type="evidence" value="ECO:0007669"/>
    <property type="project" value="UniProtKB-UniRule"/>
</dbReference>
<protein>
    <submittedName>
        <fullName evidence="8">(diamondback moth) hypothetical protein</fullName>
    </submittedName>
</protein>
<sequence length="553" mass="63224">MGGARCTYRTCTVRTDGQTHLFHYPVFDKLRCHQWLTNAQRLYFLNLKVSQLKNKVVCQHHFKEDQFMNYKKDKLTCFAVPTEDGPFCDTDEESLMTENDLLSPIKPEYIENEYPFNVNEKRAKFSMKYGDFLTNCDVMETNNGLNSLIIPNFTPKRMTPLRTAKKECKPRPPMNILNEEASEITKPTLTYHMNNIQQLPQQYNVTKLEQNQSSSISELMKTTATPSKSKITILSEESFNSHIPIPIDTFVTVSPSMVLQAPKGNKKSVDPNAEHYIISLEPYPMGITDPPTNQNDKSGLQEHTPIIAEQNNSAPIITELCNSAPMISELGNPGPIITELNNSVNPIAEAHNAATQIDQIPDLSNTSKGEAAIKEWNINEEREAKQMSSPTLKQNRKSSKRVADIEQKRKFNKKLRDIVEESLNRADENESLLIRPKKCKLQSMEARDPLITYLDARLKQMEHALIQRIDTNSHRIKELQSQFGSPRKESKGARKYSVFTQTTIHDEQTQKKTLYNDISKYLSAEAKSLVFEELFLKKIIKPPLRSSKRNVKT</sequence>
<dbReference type="SMART" id="SM00692">
    <property type="entry name" value="DM3"/>
    <property type="match status" value="1"/>
</dbReference>
<keyword evidence="1" id="KW-0479">Metal-binding</keyword>
<dbReference type="AlphaFoldDB" id="A0A8S4DPY9"/>
<feature type="region of interest" description="Disordered" evidence="6">
    <location>
        <begin position="381"/>
        <end position="405"/>
    </location>
</feature>
<dbReference type="GO" id="GO:0008270">
    <property type="term" value="F:zinc ion binding"/>
    <property type="evidence" value="ECO:0007669"/>
    <property type="project" value="UniProtKB-KW"/>
</dbReference>
<evidence type="ECO:0000256" key="4">
    <source>
        <dbReference type="ARBA" id="ARBA00023125"/>
    </source>
</evidence>
<dbReference type="SMART" id="SM00980">
    <property type="entry name" value="THAP"/>
    <property type="match status" value="1"/>
</dbReference>